<dbReference type="Proteomes" id="UP001352223">
    <property type="component" value="Unassembled WGS sequence"/>
</dbReference>
<keyword evidence="2" id="KW-1185">Reference proteome</keyword>
<comment type="caution">
    <text evidence="1">The sequence shown here is derived from an EMBL/GenBank/DDBJ whole genome shotgun (WGS) entry which is preliminary data.</text>
</comment>
<sequence>MRPLRSSTVGIVAELAVDRYSRDNLKLLFMQVGLGRYLPHDPFSKAGLVTDTVLSAERDAEGDDEVVQGLHEFVRLVAARVAVYAEAPGPEYGGLETDPAWKRLGEALRADGYDPRYEDRAVRLLPMDEPHAPLSAEVTELEAEFQQLGMTAALTHYKQATDHLTREHYESANGALRSMVEAVVCQIAEQQGRPWERQGQGQAALQYLIDETKVLPRGQGGNFVRGLWEIIQTNGPHPRTTTAGEARFRFQAGTACVRWTSVASKRS</sequence>
<organism evidence="1 2">
    <name type="scientific">Streptomyces kunmingensis</name>
    <dbReference type="NCBI Taxonomy" id="68225"/>
    <lineage>
        <taxon>Bacteria</taxon>
        <taxon>Bacillati</taxon>
        <taxon>Actinomycetota</taxon>
        <taxon>Actinomycetes</taxon>
        <taxon>Kitasatosporales</taxon>
        <taxon>Streptomycetaceae</taxon>
        <taxon>Streptomyces</taxon>
    </lineage>
</organism>
<dbReference type="EMBL" id="JAOZYB010000055">
    <property type="protein sequence ID" value="MEB3960555.1"/>
    <property type="molecule type" value="Genomic_DNA"/>
</dbReference>
<evidence type="ECO:0000313" key="1">
    <source>
        <dbReference type="EMBL" id="MEB3960555.1"/>
    </source>
</evidence>
<gene>
    <name evidence="1" type="ORF">OKJ48_09900</name>
</gene>
<accession>A0ABU6C894</accession>
<dbReference type="RefSeq" id="WP_324767659.1">
    <property type="nucleotide sequence ID" value="NZ_BAAATS010000031.1"/>
</dbReference>
<evidence type="ECO:0000313" key="2">
    <source>
        <dbReference type="Proteomes" id="UP001352223"/>
    </source>
</evidence>
<reference evidence="1 2" key="1">
    <citation type="submission" date="2022-10" db="EMBL/GenBank/DDBJ databases">
        <authorList>
            <person name="Xie J."/>
            <person name="Shen N."/>
        </authorList>
    </citation>
    <scope>NUCLEOTIDE SEQUENCE [LARGE SCALE GENOMIC DNA]</scope>
    <source>
        <strain evidence="1 2">DSM 41681</strain>
    </source>
</reference>
<proteinExistence type="predicted"/>
<name>A0ABU6C894_9ACTN</name>
<protein>
    <submittedName>
        <fullName evidence="1">Uncharacterized protein</fullName>
    </submittedName>
</protein>